<dbReference type="Gene3D" id="1.10.10.10">
    <property type="entry name" value="Winged helix-like DNA-binding domain superfamily/Winged helix DNA-binding domain"/>
    <property type="match status" value="2"/>
</dbReference>
<dbReference type="GO" id="GO:0071949">
    <property type="term" value="F:FAD binding"/>
    <property type="evidence" value="ECO:0007669"/>
    <property type="project" value="InterPro"/>
</dbReference>
<evidence type="ECO:0000256" key="5">
    <source>
        <dbReference type="ARBA" id="ARBA00022827"/>
    </source>
</evidence>
<keyword evidence="10" id="KW-1185">Reference proteome</keyword>
<dbReference type="InterPro" id="IPR036388">
    <property type="entry name" value="WH-like_DNA-bd_sf"/>
</dbReference>
<dbReference type="SUPFAM" id="SSF46785">
    <property type="entry name" value="Winged helix' DNA-binding domain"/>
    <property type="match status" value="2"/>
</dbReference>
<feature type="domain" description="FAD-binding" evidence="8">
    <location>
        <begin position="462"/>
        <end position="631"/>
    </location>
</feature>
<dbReference type="GO" id="GO:0032259">
    <property type="term" value="P:methylation"/>
    <property type="evidence" value="ECO:0007669"/>
    <property type="project" value="UniProtKB-KW"/>
</dbReference>
<evidence type="ECO:0000313" key="9">
    <source>
        <dbReference type="EMBL" id="KAF0322652.1"/>
    </source>
</evidence>
<reference evidence="9 10" key="1">
    <citation type="submission" date="2019-12" db="EMBL/GenBank/DDBJ databases">
        <title>A genome sequence resource for the geographically widespread anthracnose pathogen Colletotrichum asianum.</title>
        <authorList>
            <person name="Meng Y."/>
        </authorList>
    </citation>
    <scope>NUCLEOTIDE SEQUENCE [LARGE SCALE GENOMIC DNA]</scope>
    <source>
        <strain evidence="9 10">ICMP 18580</strain>
    </source>
</reference>
<keyword evidence="1 9" id="KW-0489">Methyltransferase</keyword>
<proteinExistence type="predicted"/>
<evidence type="ECO:0000256" key="2">
    <source>
        <dbReference type="ARBA" id="ARBA00022630"/>
    </source>
</evidence>
<evidence type="ECO:0000256" key="6">
    <source>
        <dbReference type="ARBA" id="ARBA00023002"/>
    </source>
</evidence>
<keyword evidence="2" id="KW-0285">Flavoprotein</keyword>
<feature type="domain" description="O-methyltransferase C-terminal" evidence="7">
    <location>
        <begin position="1156"/>
        <end position="1306"/>
    </location>
</feature>
<sequence>MDLYQKLKSSLDEIALHGPELLRHLDTESHNGASGQTTLASLLEDTSRSSIQYPRKKLIESATKLLQLATTADGYLEHLANSYQELTCVRWLVDLNVLHHLPATGSIAYTTLAADAGVPVKHLKGVARMAVVNGFLEEPLPGHVAHSRASSLLLRDDNFMSWARWMMNYSMPVAYRFADATRRWGDTDAKDQTAFNLALDTPDPFFDHIRKNVELTSVFSDYMRNVTASRSWSLAHAVESFDWGSLPDGAKVVDVGGSHGQLAAQVATKFPRLKFVVQDLPETVAAAQKAFEADDKLDAAVKSRIQFMSHDFFKAQPVVDADVYFLRMIIHDWPDRDARIILQQLREVLEKRPNARVVIMDTLLPPPGSTTVLHEQQLRVRDLMMMQVFNARERELDDWKVLLNEVGMQITHLEQPEDSVMGLLTVQLKPTTNGNPVKESASDLRNGCTPKSPITPTSADQPVLIIGAGISGLCLAQALRKSQIPFRVYERDPAVDSRPQGYRLKLQGDAAEALSDILPKDVYEMFQTSCATLSIGETDLDPFTGMVIKSRSGGGLSGKIGLNPHYCVDRSSFRKILMADIEQHIFFGKELDSYKTDAERGVVTATFKDGHTVKGRFIVGADGLHSVIRRNHIPKSLLKDTGAACIYGKTPLTPEVLAKFPEKGVRWMTVVSDHAPMLQSCFIGDSPVTLLLEPIRFSKASRSQHSLPEDYLYWALIGPEPRFRFPDGTSASKVGGLTSGQVPNDAANLSLAITEEWHPSIRCVFELQDTRQATLIRVVSSVPDVPAWQPSSMVTVLGDAVHPMSPCGGIGAQTAICDAASLAKILTATQGSPSSQAVGAFEEGMRNRAHRSIKHSEVGSQKMFVLNVVGWNALTTTPLQKQHQSFFPISPNSSVMPSAAQKDELFELVSSIHSSAADITKFCEKRRLPQPSSSAPAPNLDLTLENAPYSNAKAAIVDSAEQLIRLIRGPREQLLALSFEHCATASFQVILKFKFANHVPLKGTTTYAAISQAVGKPEIQPALVARILEHATSYGLFNVQPGGLVAHNPTSALLVTDPDLEAWMDLSATIAYPAGASIPKALEQYGYSMEANEAPYGVSIGRKISQFQRFREADGTQLHEMFARAMRGIAAGGAYDFRHAVNGGYPWHTLDQSGHLIVDVGGGPGHVSIALAEKYPKLRFEVQDLPETVAVGEKSCPEALKSRIMYRPHDFMTPQPPHDVADNEGIAYFCRFILHDWSDKYARNILQGLASALRPQDRIIVNEVVVPDPGTESRERERRMHDRDMLMLMNLNGRERTRAAFEDLCSSVTPKLRVHKIHRPDQGELSLIEITRSDSSL</sequence>
<dbReference type="Gene3D" id="3.50.50.60">
    <property type="entry name" value="FAD/NAD(P)-binding domain"/>
    <property type="match status" value="1"/>
</dbReference>
<dbReference type="InterPro" id="IPR029063">
    <property type="entry name" value="SAM-dependent_MTases_sf"/>
</dbReference>
<keyword evidence="5" id="KW-0274">FAD</keyword>
<name>A0A8H3WDF7_9PEZI</name>
<feature type="domain" description="FAD-binding" evidence="8">
    <location>
        <begin position="794"/>
        <end position="847"/>
    </location>
</feature>
<dbReference type="InterPro" id="IPR002938">
    <property type="entry name" value="FAD-bd"/>
</dbReference>
<dbReference type="PANTHER" id="PTHR43712">
    <property type="entry name" value="PUTATIVE (AFU_ORTHOLOGUE AFUA_4G14580)-RELATED"/>
    <property type="match status" value="1"/>
</dbReference>
<evidence type="ECO:0000256" key="3">
    <source>
        <dbReference type="ARBA" id="ARBA00022679"/>
    </source>
</evidence>
<accession>A0A8H3WDF7</accession>
<evidence type="ECO:0000259" key="8">
    <source>
        <dbReference type="Pfam" id="PF01494"/>
    </source>
</evidence>
<evidence type="ECO:0000259" key="7">
    <source>
        <dbReference type="Pfam" id="PF00891"/>
    </source>
</evidence>
<evidence type="ECO:0000313" key="10">
    <source>
        <dbReference type="Proteomes" id="UP000434172"/>
    </source>
</evidence>
<organism evidence="9 10">
    <name type="scientific">Colletotrichum asianum</name>
    <dbReference type="NCBI Taxonomy" id="702518"/>
    <lineage>
        <taxon>Eukaryota</taxon>
        <taxon>Fungi</taxon>
        <taxon>Dikarya</taxon>
        <taxon>Ascomycota</taxon>
        <taxon>Pezizomycotina</taxon>
        <taxon>Sordariomycetes</taxon>
        <taxon>Hypocreomycetidae</taxon>
        <taxon>Glomerellales</taxon>
        <taxon>Glomerellaceae</taxon>
        <taxon>Colletotrichum</taxon>
        <taxon>Colletotrichum gloeosporioides species complex</taxon>
    </lineage>
</organism>
<gene>
    <name evidence="9" type="ORF">GQ607_010109</name>
</gene>
<dbReference type="InterPro" id="IPR001077">
    <property type="entry name" value="COMT_C"/>
</dbReference>
<dbReference type="SUPFAM" id="SSF53335">
    <property type="entry name" value="S-adenosyl-L-methionine-dependent methyltransferases"/>
    <property type="match status" value="2"/>
</dbReference>
<dbReference type="SUPFAM" id="SSF51905">
    <property type="entry name" value="FAD/NAD(P)-binding domain"/>
    <property type="match status" value="1"/>
</dbReference>
<dbReference type="PROSITE" id="PS51683">
    <property type="entry name" value="SAM_OMT_II"/>
    <property type="match status" value="2"/>
</dbReference>
<comment type="caution">
    <text evidence="9">The sequence shown here is derived from an EMBL/GenBank/DDBJ whole genome shotgun (WGS) entry which is preliminary data.</text>
</comment>
<dbReference type="Pfam" id="PF01494">
    <property type="entry name" value="FAD_binding_3"/>
    <property type="match status" value="2"/>
</dbReference>
<evidence type="ECO:0000256" key="1">
    <source>
        <dbReference type="ARBA" id="ARBA00022603"/>
    </source>
</evidence>
<dbReference type="Gene3D" id="3.40.50.150">
    <property type="entry name" value="Vaccinia Virus protein VP39"/>
    <property type="match status" value="2"/>
</dbReference>
<dbReference type="GO" id="GO:0008171">
    <property type="term" value="F:O-methyltransferase activity"/>
    <property type="evidence" value="ECO:0007669"/>
    <property type="project" value="InterPro"/>
</dbReference>
<dbReference type="Pfam" id="PF00891">
    <property type="entry name" value="Methyltransf_2"/>
    <property type="match status" value="2"/>
</dbReference>
<evidence type="ECO:0000256" key="4">
    <source>
        <dbReference type="ARBA" id="ARBA00022691"/>
    </source>
</evidence>
<dbReference type="PRINTS" id="PR00420">
    <property type="entry name" value="RNGMNOXGNASE"/>
</dbReference>
<dbReference type="InterPro" id="IPR036188">
    <property type="entry name" value="FAD/NAD-bd_sf"/>
</dbReference>
<dbReference type="InterPro" id="IPR016461">
    <property type="entry name" value="COMT-like"/>
</dbReference>
<dbReference type="GO" id="GO:0016491">
    <property type="term" value="F:oxidoreductase activity"/>
    <property type="evidence" value="ECO:0007669"/>
    <property type="project" value="UniProtKB-KW"/>
</dbReference>
<dbReference type="PANTHER" id="PTHR43712:SF19">
    <property type="entry name" value="DUAL O-METHYLTRANSFERASE_FAD-DEPENDENT MONOOXYGENASE ELCB"/>
    <property type="match status" value="1"/>
</dbReference>
<dbReference type="OrthoDB" id="655030at2759"/>
<dbReference type="Proteomes" id="UP000434172">
    <property type="component" value="Unassembled WGS sequence"/>
</dbReference>
<keyword evidence="6" id="KW-0560">Oxidoreductase</keyword>
<dbReference type="EMBL" id="WOWK01000059">
    <property type="protein sequence ID" value="KAF0322652.1"/>
    <property type="molecule type" value="Genomic_DNA"/>
</dbReference>
<keyword evidence="3 9" id="KW-0808">Transferase</keyword>
<dbReference type="InterPro" id="IPR036390">
    <property type="entry name" value="WH_DNA-bd_sf"/>
</dbReference>
<protein>
    <submittedName>
        <fullName evidence="9">O-methyltransferase</fullName>
    </submittedName>
</protein>
<keyword evidence="4" id="KW-0949">S-adenosyl-L-methionine</keyword>
<feature type="domain" description="O-methyltransferase C-terminal" evidence="7">
    <location>
        <begin position="191"/>
        <end position="408"/>
    </location>
</feature>